<dbReference type="EMBL" id="JBGFUD010000708">
    <property type="protein sequence ID" value="MFH4975083.1"/>
    <property type="molecule type" value="Genomic_DNA"/>
</dbReference>
<dbReference type="AlphaFoldDB" id="A0ABD6E506"/>
<keyword evidence="2" id="KW-1185">Reference proteome</keyword>
<name>A0ABD6E506_9BILA</name>
<gene>
    <name evidence="1" type="ORF">AB6A40_001792</name>
</gene>
<dbReference type="Proteomes" id="UP001608902">
    <property type="component" value="Unassembled WGS sequence"/>
</dbReference>
<sequence length="112" mass="12976">MDHEFRSSMNYESSIFQETVDIRVGPSQICEKFLFHAFRRRLEGSKKCFPASHDLLQANMKAKHQRHFPKLISPYQKAPLTVFFNQPLITTVSLLSLVSIKFDGKFIRASTI</sequence>
<comment type="caution">
    <text evidence="1">The sequence shown here is derived from an EMBL/GenBank/DDBJ whole genome shotgun (WGS) entry which is preliminary data.</text>
</comment>
<accession>A0ABD6E506</accession>
<reference evidence="1 2" key="1">
    <citation type="submission" date="2024-08" db="EMBL/GenBank/DDBJ databases">
        <title>Gnathostoma spinigerum genome.</title>
        <authorList>
            <person name="Gonzalez-Bertolin B."/>
            <person name="Monzon S."/>
            <person name="Zaballos A."/>
            <person name="Jimenez P."/>
            <person name="Dekumyoy P."/>
            <person name="Varona S."/>
            <person name="Cuesta I."/>
            <person name="Sumanam S."/>
            <person name="Adisakwattana P."/>
            <person name="Gasser R.B."/>
            <person name="Hernandez-Gonzalez A."/>
            <person name="Young N.D."/>
            <person name="Perteguer M.J."/>
        </authorList>
    </citation>
    <scope>NUCLEOTIDE SEQUENCE [LARGE SCALE GENOMIC DNA]</scope>
    <source>
        <strain evidence="1">AL3</strain>
        <tissue evidence="1">Liver</tissue>
    </source>
</reference>
<protein>
    <submittedName>
        <fullName evidence="1">Uncharacterized protein</fullName>
    </submittedName>
</protein>
<evidence type="ECO:0000313" key="1">
    <source>
        <dbReference type="EMBL" id="MFH4975083.1"/>
    </source>
</evidence>
<proteinExistence type="predicted"/>
<evidence type="ECO:0000313" key="2">
    <source>
        <dbReference type="Proteomes" id="UP001608902"/>
    </source>
</evidence>
<organism evidence="1 2">
    <name type="scientific">Gnathostoma spinigerum</name>
    <dbReference type="NCBI Taxonomy" id="75299"/>
    <lineage>
        <taxon>Eukaryota</taxon>
        <taxon>Metazoa</taxon>
        <taxon>Ecdysozoa</taxon>
        <taxon>Nematoda</taxon>
        <taxon>Chromadorea</taxon>
        <taxon>Rhabditida</taxon>
        <taxon>Spirurina</taxon>
        <taxon>Gnathostomatomorpha</taxon>
        <taxon>Gnathostomatoidea</taxon>
        <taxon>Gnathostomatidae</taxon>
        <taxon>Gnathostoma</taxon>
    </lineage>
</organism>